<protein>
    <submittedName>
        <fullName evidence="1">Uncharacterized protein</fullName>
    </submittedName>
</protein>
<dbReference type="AlphaFoldDB" id="A0A091LPX5"/>
<dbReference type="OrthoDB" id="10484409at2759"/>
<sequence>PSSAVTVTLEVEPELEDPICKLAAEAVAVGILPLTVDNLEGDILVGWPGMEAQDGKVLVVLAGLQEVLGRRALVDEVGVEDVELVALHDLGGGVVEVVVGLVVLVPLEARMHPVEEAGLAGPVLVSPEIGLAREGHFHAELRLVRTHALLGLTEEDVVGTLGGITWPARGAPTCDLELLTQEQQPMRILLSLQHVGVEGQLVGAQQPGAVLPRVVVIQALLDQVLLHQHGFPLCLSFGLCVLLGLRLRGWPWLLHFLSRVSYGRGPEGCAPQGKSCVPVAGGGRLPLDDGEMLHALLLLQLVQLLAQHVLVPLPQPA</sequence>
<name>A0A091LPX5_CATAU</name>
<dbReference type="Proteomes" id="UP000053745">
    <property type="component" value="Unassembled WGS sequence"/>
</dbReference>
<reference evidence="1 2" key="1">
    <citation type="submission" date="2014-04" db="EMBL/GenBank/DDBJ databases">
        <title>Genome evolution of avian class.</title>
        <authorList>
            <person name="Zhang G."/>
            <person name="Li C."/>
        </authorList>
    </citation>
    <scope>NUCLEOTIDE SEQUENCE [LARGE SCALE GENOMIC DNA]</scope>
    <source>
        <strain evidence="1">BGI_N323</strain>
    </source>
</reference>
<dbReference type="EMBL" id="KL334790">
    <property type="protein sequence ID" value="KFP59237.1"/>
    <property type="molecule type" value="Genomic_DNA"/>
</dbReference>
<feature type="non-terminal residue" evidence="1">
    <location>
        <position position="1"/>
    </location>
</feature>
<feature type="non-terminal residue" evidence="1">
    <location>
        <position position="317"/>
    </location>
</feature>
<evidence type="ECO:0000313" key="2">
    <source>
        <dbReference type="Proteomes" id="UP000053745"/>
    </source>
</evidence>
<gene>
    <name evidence="1" type="ORF">N323_05239</name>
</gene>
<organism evidence="1 2">
    <name type="scientific">Cathartes aura</name>
    <name type="common">Turkey vulture</name>
    <name type="synonym">Vultur aura</name>
    <dbReference type="NCBI Taxonomy" id="43455"/>
    <lineage>
        <taxon>Eukaryota</taxon>
        <taxon>Metazoa</taxon>
        <taxon>Chordata</taxon>
        <taxon>Craniata</taxon>
        <taxon>Vertebrata</taxon>
        <taxon>Euteleostomi</taxon>
        <taxon>Archelosauria</taxon>
        <taxon>Archosauria</taxon>
        <taxon>Dinosauria</taxon>
        <taxon>Saurischia</taxon>
        <taxon>Theropoda</taxon>
        <taxon>Coelurosauria</taxon>
        <taxon>Aves</taxon>
        <taxon>Neognathae</taxon>
        <taxon>Neoaves</taxon>
        <taxon>Telluraves</taxon>
        <taxon>Accipitrimorphae</taxon>
        <taxon>Accipitriformes</taxon>
        <taxon>Cathartidae</taxon>
        <taxon>Cathartes</taxon>
    </lineage>
</organism>
<evidence type="ECO:0000313" key="1">
    <source>
        <dbReference type="EMBL" id="KFP59237.1"/>
    </source>
</evidence>
<keyword evidence="2" id="KW-1185">Reference proteome</keyword>
<proteinExistence type="predicted"/>
<accession>A0A091LPX5</accession>